<protein>
    <submittedName>
        <fullName evidence="2">Hypp5835 protein</fullName>
    </submittedName>
</protein>
<feature type="chain" id="PRO_5035442040" evidence="1">
    <location>
        <begin position="28"/>
        <end position="134"/>
    </location>
</feature>
<dbReference type="EMBL" id="OV696696">
    <property type="protein sequence ID" value="CAH1239508.1"/>
    <property type="molecule type" value="Genomic_DNA"/>
</dbReference>
<evidence type="ECO:0000313" key="3">
    <source>
        <dbReference type="Proteomes" id="UP000838412"/>
    </source>
</evidence>
<feature type="signal peptide" evidence="1">
    <location>
        <begin position="1"/>
        <end position="27"/>
    </location>
</feature>
<evidence type="ECO:0000256" key="1">
    <source>
        <dbReference type="SAM" id="SignalP"/>
    </source>
</evidence>
<dbReference type="Proteomes" id="UP000838412">
    <property type="component" value="Chromosome 11"/>
</dbReference>
<proteinExistence type="predicted"/>
<dbReference type="AlphaFoldDB" id="A0A8J9YMH5"/>
<sequence length="134" mass="15047">MPLLLNCRVLLVLTVSLHVVDVPCSSAWSGEGARRAAPVSPSKILSARVVSAILLTCFIIDLVDIIRYLLQHPNWADFRWELPQFLRLKGVSEDGTAQVYQAGTQVEGRKPKISTSAFDTHVKDVKRRRLVRIR</sequence>
<evidence type="ECO:0000313" key="2">
    <source>
        <dbReference type="EMBL" id="CAH1239508.1"/>
    </source>
</evidence>
<gene>
    <name evidence="2" type="primary">Hypp5835</name>
    <name evidence="2" type="ORF">BLAG_LOCUS3785</name>
</gene>
<keyword evidence="1" id="KW-0732">Signal</keyword>
<reference evidence="2" key="1">
    <citation type="submission" date="2022-01" db="EMBL/GenBank/DDBJ databases">
        <authorList>
            <person name="Braso-Vives M."/>
        </authorList>
    </citation>
    <scope>NUCLEOTIDE SEQUENCE</scope>
</reference>
<dbReference type="OrthoDB" id="10359129at2759"/>
<accession>A0A8J9YMH5</accession>
<keyword evidence="3" id="KW-1185">Reference proteome</keyword>
<name>A0A8J9YMH5_BRALA</name>
<organism evidence="2 3">
    <name type="scientific">Branchiostoma lanceolatum</name>
    <name type="common">Common lancelet</name>
    <name type="synonym">Amphioxus lanceolatum</name>
    <dbReference type="NCBI Taxonomy" id="7740"/>
    <lineage>
        <taxon>Eukaryota</taxon>
        <taxon>Metazoa</taxon>
        <taxon>Chordata</taxon>
        <taxon>Cephalochordata</taxon>
        <taxon>Leptocardii</taxon>
        <taxon>Amphioxiformes</taxon>
        <taxon>Branchiostomatidae</taxon>
        <taxon>Branchiostoma</taxon>
    </lineage>
</organism>